<dbReference type="Proteomes" id="UP000217790">
    <property type="component" value="Unassembled WGS sequence"/>
</dbReference>
<dbReference type="AlphaFoldDB" id="A0A2H3D9V3"/>
<name>A0A2H3D9V3_ARMGA</name>
<sequence>MSPFPKSIWQSPVAKWHFILPTTTTSQKVSLDIHYLFQFNTHFRPPSTPKSSSIPSPTRHGRPNGTSTTTRSTGKPTVQPYKGTRTFPLVPNPSRPGSRTRWCSLVWIVIWTATVNRI</sequence>
<proteinExistence type="predicted"/>
<accession>A0A2H3D9V3</accession>
<evidence type="ECO:0000313" key="3">
    <source>
        <dbReference type="Proteomes" id="UP000217790"/>
    </source>
</evidence>
<organism evidence="2 3">
    <name type="scientific">Armillaria gallica</name>
    <name type="common">Bulbous honey fungus</name>
    <name type="synonym">Armillaria bulbosa</name>
    <dbReference type="NCBI Taxonomy" id="47427"/>
    <lineage>
        <taxon>Eukaryota</taxon>
        <taxon>Fungi</taxon>
        <taxon>Dikarya</taxon>
        <taxon>Basidiomycota</taxon>
        <taxon>Agaricomycotina</taxon>
        <taxon>Agaricomycetes</taxon>
        <taxon>Agaricomycetidae</taxon>
        <taxon>Agaricales</taxon>
        <taxon>Marasmiineae</taxon>
        <taxon>Physalacriaceae</taxon>
        <taxon>Armillaria</taxon>
    </lineage>
</organism>
<dbReference type="EMBL" id="KZ293665">
    <property type="protein sequence ID" value="PBK90574.1"/>
    <property type="molecule type" value="Genomic_DNA"/>
</dbReference>
<keyword evidence="3" id="KW-1185">Reference proteome</keyword>
<protein>
    <submittedName>
        <fullName evidence="2">Uncharacterized protein</fullName>
    </submittedName>
</protein>
<dbReference type="OrthoDB" id="10584589at2759"/>
<reference evidence="3" key="1">
    <citation type="journal article" date="2017" name="Nat. Ecol. Evol.">
        <title>Genome expansion and lineage-specific genetic innovations in the forest pathogenic fungi Armillaria.</title>
        <authorList>
            <person name="Sipos G."/>
            <person name="Prasanna A.N."/>
            <person name="Walter M.C."/>
            <person name="O'Connor E."/>
            <person name="Balint B."/>
            <person name="Krizsan K."/>
            <person name="Kiss B."/>
            <person name="Hess J."/>
            <person name="Varga T."/>
            <person name="Slot J."/>
            <person name="Riley R."/>
            <person name="Boka B."/>
            <person name="Rigling D."/>
            <person name="Barry K."/>
            <person name="Lee J."/>
            <person name="Mihaltcheva S."/>
            <person name="LaButti K."/>
            <person name="Lipzen A."/>
            <person name="Waldron R."/>
            <person name="Moloney N.M."/>
            <person name="Sperisen C."/>
            <person name="Kredics L."/>
            <person name="Vagvoelgyi C."/>
            <person name="Patrignani A."/>
            <person name="Fitzpatrick D."/>
            <person name="Nagy I."/>
            <person name="Doyle S."/>
            <person name="Anderson J.B."/>
            <person name="Grigoriev I.V."/>
            <person name="Gueldener U."/>
            <person name="Muensterkoetter M."/>
            <person name="Nagy L.G."/>
        </authorList>
    </citation>
    <scope>NUCLEOTIDE SEQUENCE [LARGE SCALE GENOMIC DNA]</scope>
    <source>
        <strain evidence="3">Ar21-2</strain>
    </source>
</reference>
<evidence type="ECO:0000313" key="2">
    <source>
        <dbReference type="EMBL" id="PBK90574.1"/>
    </source>
</evidence>
<feature type="compositionally biased region" description="Low complexity" evidence="1">
    <location>
        <begin position="49"/>
        <end position="77"/>
    </location>
</feature>
<evidence type="ECO:0000256" key="1">
    <source>
        <dbReference type="SAM" id="MobiDB-lite"/>
    </source>
</evidence>
<gene>
    <name evidence="2" type="ORF">ARMGADRAFT_300182</name>
</gene>
<dbReference type="InParanoid" id="A0A2H3D9V3"/>
<feature type="region of interest" description="Disordered" evidence="1">
    <location>
        <begin position="42"/>
        <end position="98"/>
    </location>
</feature>